<dbReference type="AlphaFoldDB" id="A0A0P7AP79"/>
<comment type="caution">
    <text evidence="1">The sequence shown here is derived from an EMBL/GenBank/DDBJ whole genome shotgun (WGS) entry which is preliminary data.</text>
</comment>
<protein>
    <submittedName>
        <fullName evidence="1">Uncharacterized protein</fullName>
    </submittedName>
</protein>
<sequence>MDGQVMIVTDCDKMKVIRDNGRKVAWFLPDRIGRMVVAYIVWLMLAERMLRCECQLAEPRGDQLEFLWRNGNSRAWETDRLSAVIGRVMKAGTGVQLGVGRYWPVAIEMGQWIRGLTINQVEAHIEDDSDKDDDIEVDPMIGELVDYSSS</sequence>
<evidence type="ECO:0000313" key="1">
    <source>
        <dbReference type="EMBL" id="KPM33889.1"/>
    </source>
</evidence>
<dbReference type="STRING" id="78410.A0A0P7AP79"/>
<proteinExistence type="predicted"/>
<dbReference type="OrthoDB" id="5102821at2759"/>
<reference evidence="1 2" key="1">
    <citation type="submission" date="2015-09" db="EMBL/GenBank/DDBJ databases">
        <title>Draft genome of a European isolate of the apple canker pathogen Neonectria ditissima.</title>
        <authorList>
            <person name="Gomez-Cortecero A."/>
            <person name="Harrison R.J."/>
            <person name="Armitage A.D."/>
        </authorList>
    </citation>
    <scope>NUCLEOTIDE SEQUENCE [LARGE SCALE GENOMIC DNA]</scope>
    <source>
        <strain evidence="1 2">R09/05</strain>
    </source>
</reference>
<dbReference type="Proteomes" id="UP000050424">
    <property type="component" value="Unassembled WGS sequence"/>
</dbReference>
<gene>
    <name evidence="1" type="ORF">AK830_g12683</name>
</gene>
<dbReference type="EMBL" id="LKCW01000529">
    <property type="protein sequence ID" value="KPM33889.1"/>
    <property type="molecule type" value="Genomic_DNA"/>
</dbReference>
<accession>A0A0P7AP79</accession>
<evidence type="ECO:0000313" key="2">
    <source>
        <dbReference type="Proteomes" id="UP000050424"/>
    </source>
</evidence>
<keyword evidence="2" id="KW-1185">Reference proteome</keyword>
<organism evidence="1 2">
    <name type="scientific">Neonectria ditissima</name>
    <dbReference type="NCBI Taxonomy" id="78410"/>
    <lineage>
        <taxon>Eukaryota</taxon>
        <taxon>Fungi</taxon>
        <taxon>Dikarya</taxon>
        <taxon>Ascomycota</taxon>
        <taxon>Pezizomycotina</taxon>
        <taxon>Sordariomycetes</taxon>
        <taxon>Hypocreomycetidae</taxon>
        <taxon>Hypocreales</taxon>
        <taxon>Nectriaceae</taxon>
        <taxon>Neonectria</taxon>
    </lineage>
</organism>
<name>A0A0P7AP79_9HYPO</name>